<dbReference type="Gramene" id="OGLUM01G02790.1">
    <property type="protein sequence ID" value="OGLUM01G02790.1"/>
    <property type="gene ID" value="OGLUM01G02790"/>
</dbReference>
<organism evidence="2">
    <name type="scientific">Oryza glumipatula</name>
    <dbReference type="NCBI Taxonomy" id="40148"/>
    <lineage>
        <taxon>Eukaryota</taxon>
        <taxon>Viridiplantae</taxon>
        <taxon>Streptophyta</taxon>
        <taxon>Embryophyta</taxon>
        <taxon>Tracheophyta</taxon>
        <taxon>Spermatophyta</taxon>
        <taxon>Magnoliopsida</taxon>
        <taxon>Liliopsida</taxon>
        <taxon>Poales</taxon>
        <taxon>Poaceae</taxon>
        <taxon>BOP clade</taxon>
        <taxon>Oryzoideae</taxon>
        <taxon>Oryzeae</taxon>
        <taxon>Oryzinae</taxon>
        <taxon>Oryza</taxon>
    </lineage>
</organism>
<reference evidence="2" key="2">
    <citation type="submission" date="2015-04" db="UniProtKB">
        <authorList>
            <consortium name="EnsemblPlants"/>
        </authorList>
    </citation>
    <scope>IDENTIFICATION</scope>
</reference>
<protein>
    <submittedName>
        <fullName evidence="2">Uncharacterized protein</fullName>
    </submittedName>
</protein>
<evidence type="ECO:0000313" key="2">
    <source>
        <dbReference type="EnsemblPlants" id="OGLUM01G02790.1"/>
    </source>
</evidence>
<dbReference type="HOGENOM" id="CLU_2324065_0_0_1"/>
<evidence type="ECO:0000313" key="3">
    <source>
        <dbReference type="Proteomes" id="UP000026961"/>
    </source>
</evidence>
<dbReference type="Proteomes" id="UP000026961">
    <property type="component" value="Chromosome 1"/>
</dbReference>
<sequence length="102" mass="10506">MCFKLGTCFGVGVGGGDDYYRGYTTVATDETGRKANNDVARKPVTAAAAAAATRDVYGRAADQPSPKPPAAARNSKVADDTGVKQPADAAAPVISRYPGHVY</sequence>
<evidence type="ECO:0000256" key="1">
    <source>
        <dbReference type="SAM" id="MobiDB-lite"/>
    </source>
</evidence>
<dbReference type="AlphaFoldDB" id="A0A0D9Y311"/>
<accession>A0A0D9Y311</accession>
<dbReference type="EnsemblPlants" id="OGLUM01G02790.1">
    <property type="protein sequence ID" value="OGLUM01G02790.1"/>
    <property type="gene ID" value="OGLUM01G02790"/>
</dbReference>
<reference evidence="2" key="3">
    <citation type="submission" date="2018-05" db="EMBL/GenBank/DDBJ databases">
        <title>OgluRS3 (Oryza glumaepatula Reference Sequence Version 3).</title>
        <authorList>
            <person name="Zhang J."/>
            <person name="Kudrna D."/>
            <person name="Lee S."/>
            <person name="Talag J."/>
            <person name="Welchert J."/>
            <person name="Wing R.A."/>
        </authorList>
    </citation>
    <scope>NUCLEOTIDE SEQUENCE [LARGE SCALE GENOMIC DNA]</scope>
</reference>
<keyword evidence="3" id="KW-1185">Reference proteome</keyword>
<reference evidence="2" key="1">
    <citation type="submission" date="2013-08" db="EMBL/GenBank/DDBJ databases">
        <title>Oryza genome evolution.</title>
        <authorList>
            <person name="Wing R.A."/>
            <person name="Panaud O."/>
            <person name="Oliveira A.C."/>
        </authorList>
    </citation>
    <scope>NUCLEOTIDE SEQUENCE</scope>
</reference>
<feature type="region of interest" description="Disordered" evidence="1">
    <location>
        <begin position="55"/>
        <end position="102"/>
    </location>
</feature>
<proteinExistence type="predicted"/>
<name>A0A0D9Y311_9ORYZ</name>